<evidence type="ECO:0000256" key="4">
    <source>
        <dbReference type="ARBA" id="ARBA00022839"/>
    </source>
</evidence>
<dbReference type="Pfam" id="PF13742">
    <property type="entry name" value="tRNA_anti_2"/>
    <property type="match status" value="1"/>
</dbReference>
<dbReference type="EMBL" id="CP094348">
    <property type="protein sequence ID" value="UOB19710.1"/>
    <property type="molecule type" value="Genomic_DNA"/>
</dbReference>
<accession>A0ABY3ZTM2</accession>
<dbReference type="Pfam" id="PF02601">
    <property type="entry name" value="Exonuc_VII_L"/>
    <property type="match status" value="1"/>
</dbReference>
<keyword evidence="1 5" id="KW-0963">Cytoplasm</keyword>
<dbReference type="PANTHER" id="PTHR30008:SF0">
    <property type="entry name" value="EXODEOXYRIBONUCLEASE 7 LARGE SUBUNIT"/>
    <property type="match status" value="1"/>
</dbReference>
<dbReference type="Proteomes" id="UP000830343">
    <property type="component" value="Chromosome"/>
</dbReference>
<name>A0ABY3ZTM2_9STAP</name>
<feature type="domain" description="Exonuclease VII large subunit C-terminal" evidence="7">
    <location>
        <begin position="123"/>
        <end position="435"/>
    </location>
</feature>
<feature type="domain" description="OB-fold nucleic acid binding" evidence="8">
    <location>
        <begin position="5"/>
        <end position="100"/>
    </location>
</feature>
<dbReference type="GO" id="GO:0008855">
    <property type="term" value="F:exodeoxyribonuclease VII activity"/>
    <property type="evidence" value="ECO:0007669"/>
    <property type="project" value="UniProtKB-EC"/>
</dbReference>
<dbReference type="PANTHER" id="PTHR30008">
    <property type="entry name" value="EXODEOXYRIBONUCLEASE 7 LARGE SUBUNIT"/>
    <property type="match status" value="1"/>
</dbReference>
<comment type="catalytic activity">
    <reaction evidence="5 6">
        <text>Exonucleolytic cleavage in either 5'- to 3'- or 3'- to 5'-direction to yield nucleoside 5'-phosphates.</text>
        <dbReference type="EC" id="3.1.11.6"/>
    </reaction>
</comment>
<evidence type="ECO:0000313" key="9">
    <source>
        <dbReference type="EMBL" id="UOB19710.1"/>
    </source>
</evidence>
<evidence type="ECO:0000256" key="1">
    <source>
        <dbReference type="ARBA" id="ARBA00022490"/>
    </source>
</evidence>
<evidence type="ECO:0000259" key="8">
    <source>
        <dbReference type="Pfam" id="PF13742"/>
    </source>
</evidence>
<dbReference type="CDD" id="cd04489">
    <property type="entry name" value="ExoVII_LU_OBF"/>
    <property type="match status" value="1"/>
</dbReference>
<comment type="subunit">
    <text evidence="5">Heterooligomer composed of large and small subunits.</text>
</comment>
<evidence type="ECO:0000256" key="6">
    <source>
        <dbReference type="RuleBase" id="RU004355"/>
    </source>
</evidence>
<sequence length="442" mass="50345">MEKYLTVSALTKYIKTKFDKDPYLNKVFIQGELSNFKRHTTGHLYFALKDNGSVINCMMFKRDAAQLAFDPKEGDSVLLTGRISVYETRGNYQVYAEEMRLDGIGVLYEKLEALKKAFYAKGYFDPSHKKQLRKYPEHIAVLTASTGAAVQDIRTTLKKRYPLAKVTYISTLVQGAQAKDDIAKNIKQADALNPDVIIVGRGGGSIEDLWAFNEEVVVEAIYNCTSPVISAVGHETDTTLSDLVADFRAPTPTAAAVMTTPDSKELKVMLKQVDLHLERSLQHHLKAKREKLNYLSNYYIFTNPHILVEQNLQKVDELDNRMKMIVNNHLNHHVKNYQYYENKIDAQQLRAKLALQHERVDNLKARMARTLKYNISTYQQQLHHQIALLSTLSPSETLLRGYAIARKDNKIINSVKALNETDTLNLQLSDGYVETKVMNIKK</sequence>
<dbReference type="InterPro" id="IPR025824">
    <property type="entry name" value="OB-fold_nuc-bd_dom"/>
</dbReference>
<dbReference type="NCBIfam" id="TIGR00237">
    <property type="entry name" value="xseA"/>
    <property type="match status" value="1"/>
</dbReference>
<proteinExistence type="inferred from homology"/>
<keyword evidence="2 5" id="KW-0540">Nuclease</keyword>
<dbReference type="InterPro" id="IPR003753">
    <property type="entry name" value="Exonuc_VII_L"/>
</dbReference>
<dbReference type="InterPro" id="IPR020579">
    <property type="entry name" value="Exonuc_VII_lsu_C"/>
</dbReference>
<evidence type="ECO:0000313" key="10">
    <source>
        <dbReference type="Proteomes" id="UP000830343"/>
    </source>
</evidence>
<reference evidence="9" key="1">
    <citation type="submission" date="2022-03" db="EMBL/GenBank/DDBJ databases">
        <authorList>
            <person name="Vrbovska V."/>
            <person name="Kovarovic V."/>
            <person name="Botka T."/>
            <person name="Pantucek R."/>
        </authorList>
    </citation>
    <scope>NUCLEOTIDE SEQUENCE</scope>
    <source>
        <strain evidence="9">CCM 2609</strain>
    </source>
</reference>
<keyword evidence="3 5" id="KW-0378">Hydrolase</keyword>
<comment type="subcellular location">
    <subcellularLocation>
        <location evidence="5 6">Cytoplasm</location>
    </subcellularLocation>
</comment>
<keyword evidence="4 5" id="KW-0269">Exonuclease</keyword>
<evidence type="ECO:0000259" key="7">
    <source>
        <dbReference type="Pfam" id="PF02601"/>
    </source>
</evidence>
<gene>
    <name evidence="5 9" type="primary">xseA</name>
    <name evidence="9" type="ORF">MRZ06_06550</name>
</gene>
<dbReference type="HAMAP" id="MF_00378">
    <property type="entry name" value="Exonuc_7_L"/>
    <property type="match status" value="1"/>
</dbReference>
<protein>
    <recommendedName>
        <fullName evidence="5">Exodeoxyribonuclease 7 large subunit</fullName>
        <ecNumber evidence="5">3.1.11.6</ecNumber>
    </recommendedName>
    <alternativeName>
        <fullName evidence="5">Exodeoxyribonuclease VII large subunit</fullName>
        <shortName evidence="5">Exonuclease VII large subunit</shortName>
    </alternativeName>
</protein>
<comment type="function">
    <text evidence="5">Bidirectionally degrades single-stranded DNA into large acid-insoluble oligonucleotides, which are then degraded further into small acid-soluble oligonucleotides.</text>
</comment>
<evidence type="ECO:0000256" key="2">
    <source>
        <dbReference type="ARBA" id="ARBA00022722"/>
    </source>
</evidence>
<reference evidence="9" key="2">
    <citation type="submission" date="2022-04" db="EMBL/GenBank/DDBJ databases">
        <title>Antimicrobial genetic elements in methicillin-resistant Macrococcus armenti.</title>
        <authorList>
            <person name="Keller J.E."/>
            <person name="Schwendener S."/>
            <person name="Pantucek R."/>
            <person name="Perreten V."/>
        </authorList>
    </citation>
    <scope>NUCLEOTIDE SEQUENCE</scope>
    <source>
        <strain evidence="9">CCM 2609</strain>
    </source>
</reference>
<evidence type="ECO:0000256" key="3">
    <source>
        <dbReference type="ARBA" id="ARBA00022801"/>
    </source>
</evidence>
<comment type="similarity">
    <text evidence="5 6">Belongs to the XseA family.</text>
</comment>
<dbReference type="EC" id="3.1.11.6" evidence="5"/>
<organism evidence="9 10">
    <name type="scientific">Macrococcus armenti</name>
    <dbReference type="NCBI Taxonomy" id="2875764"/>
    <lineage>
        <taxon>Bacteria</taxon>
        <taxon>Bacillati</taxon>
        <taxon>Bacillota</taxon>
        <taxon>Bacilli</taxon>
        <taxon>Bacillales</taxon>
        <taxon>Staphylococcaceae</taxon>
        <taxon>Macrococcus</taxon>
    </lineage>
</organism>
<dbReference type="RefSeq" id="WP_243365107.1">
    <property type="nucleotide sequence ID" value="NZ_CP094348.1"/>
</dbReference>
<evidence type="ECO:0000256" key="5">
    <source>
        <dbReference type="HAMAP-Rule" id="MF_00378"/>
    </source>
</evidence>
<keyword evidence="10" id="KW-1185">Reference proteome</keyword>